<comment type="caution">
    <text evidence="2">The sequence shown here is derived from an EMBL/GenBank/DDBJ whole genome shotgun (WGS) entry which is preliminary data.</text>
</comment>
<dbReference type="Proteomes" id="UP001367508">
    <property type="component" value="Unassembled WGS sequence"/>
</dbReference>
<evidence type="ECO:0000259" key="1">
    <source>
        <dbReference type="Pfam" id="PF08501"/>
    </source>
</evidence>
<dbReference type="PANTHER" id="PTHR21089:SF1">
    <property type="entry name" value="BIFUNCTIONAL 3-DEHYDROQUINATE DEHYDRATASE_SHIKIMATE DEHYDROGENASE, CHLOROPLASTIC"/>
    <property type="match status" value="1"/>
</dbReference>
<protein>
    <recommendedName>
        <fullName evidence="1">Shikimate dehydrogenase substrate binding N-terminal domain-containing protein</fullName>
    </recommendedName>
</protein>
<dbReference type="InterPro" id="IPR013708">
    <property type="entry name" value="Shikimate_DH-bd_N"/>
</dbReference>
<evidence type="ECO:0000313" key="2">
    <source>
        <dbReference type="EMBL" id="KAK7316083.1"/>
    </source>
</evidence>
<name>A0AAN9Q204_CANGL</name>
<dbReference type="GO" id="GO:0009423">
    <property type="term" value="P:chorismate biosynthetic process"/>
    <property type="evidence" value="ECO:0007669"/>
    <property type="project" value="TreeGrafter"/>
</dbReference>
<reference evidence="2 3" key="1">
    <citation type="submission" date="2024-01" db="EMBL/GenBank/DDBJ databases">
        <title>The genomes of 5 underutilized Papilionoideae crops provide insights into root nodulation and disease resistanc.</title>
        <authorList>
            <person name="Jiang F."/>
        </authorList>
    </citation>
    <scope>NUCLEOTIDE SEQUENCE [LARGE SCALE GENOMIC DNA]</scope>
    <source>
        <strain evidence="2">LVBAO_FW01</strain>
        <tissue evidence="2">Leaves</tissue>
    </source>
</reference>
<feature type="domain" description="Shikimate dehydrogenase substrate binding N-terminal" evidence="1">
    <location>
        <begin position="50"/>
        <end position="113"/>
    </location>
</feature>
<dbReference type="Gene3D" id="3.40.50.10860">
    <property type="entry name" value="Leucine Dehydrogenase, chain A, domain 1"/>
    <property type="match status" value="1"/>
</dbReference>
<dbReference type="InterPro" id="IPR022893">
    <property type="entry name" value="Shikimate_DH_fam"/>
</dbReference>
<dbReference type="InterPro" id="IPR046346">
    <property type="entry name" value="Aminoacid_DH-like_N_sf"/>
</dbReference>
<dbReference type="AlphaFoldDB" id="A0AAN9Q204"/>
<dbReference type="EMBL" id="JAYMYQ010000008">
    <property type="protein sequence ID" value="KAK7316083.1"/>
    <property type="molecule type" value="Genomic_DNA"/>
</dbReference>
<dbReference type="Pfam" id="PF08501">
    <property type="entry name" value="Shikimate_dh_N"/>
    <property type="match status" value="1"/>
</dbReference>
<proteinExistence type="predicted"/>
<keyword evidence="3" id="KW-1185">Reference proteome</keyword>
<dbReference type="GO" id="GO:0004764">
    <property type="term" value="F:shikimate 3-dehydrogenase (NADP+) activity"/>
    <property type="evidence" value="ECO:0007669"/>
    <property type="project" value="InterPro"/>
</dbReference>
<organism evidence="2 3">
    <name type="scientific">Canavalia gladiata</name>
    <name type="common">Sword bean</name>
    <name type="synonym">Dolichos gladiatus</name>
    <dbReference type="NCBI Taxonomy" id="3824"/>
    <lineage>
        <taxon>Eukaryota</taxon>
        <taxon>Viridiplantae</taxon>
        <taxon>Streptophyta</taxon>
        <taxon>Embryophyta</taxon>
        <taxon>Tracheophyta</taxon>
        <taxon>Spermatophyta</taxon>
        <taxon>Magnoliopsida</taxon>
        <taxon>eudicotyledons</taxon>
        <taxon>Gunneridae</taxon>
        <taxon>Pentapetalae</taxon>
        <taxon>rosids</taxon>
        <taxon>fabids</taxon>
        <taxon>Fabales</taxon>
        <taxon>Fabaceae</taxon>
        <taxon>Papilionoideae</taxon>
        <taxon>50 kb inversion clade</taxon>
        <taxon>NPAAA clade</taxon>
        <taxon>indigoferoid/millettioid clade</taxon>
        <taxon>Phaseoleae</taxon>
        <taxon>Canavalia</taxon>
    </lineage>
</organism>
<gene>
    <name evidence="2" type="ORF">VNO77_34782</name>
</gene>
<accession>A0AAN9Q204</accession>
<evidence type="ECO:0000313" key="3">
    <source>
        <dbReference type="Proteomes" id="UP001367508"/>
    </source>
</evidence>
<dbReference type="SUPFAM" id="SSF53223">
    <property type="entry name" value="Aminoacid dehydrogenase-like, N-terminal domain"/>
    <property type="match status" value="1"/>
</dbReference>
<sequence>MHPFQKSGFVARISSRITTVIRVVDTIKQTITDLMSLYSFLTSIIQEAFYHSKSPTLYNEALKSVGFDGVYVFLLVDDLANFLRTYSSTDFVGFSVTIPHKEAAVKCCDEVDPVESPSVVTPRDTTYIASYWACCSTNFGKPNLVAQGNQGLV</sequence>
<dbReference type="PANTHER" id="PTHR21089">
    <property type="entry name" value="SHIKIMATE DEHYDROGENASE"/>
    <property type="match status" value="1"/>
</dbReference>
<dbReference type="GO" id="GO:0019632">
    <property type="term" value="P:shikimate metabolic process"/>
    <property type="evidence" value="ECO:0007669"/>
    <property type="project" value="TreeGrafter"/>
</dbReference>